<feature type="non-terminal residue" evidence="1">
    <location>
        <position position="1"/>
    </location>
</feature>
<protein>
    <submittedName>
        <fullName evidence="1">Uncharacterized protein</fullName>
    </submittedName>
</protein>
<dbReference type="AlphaFoldDB" id="X1BLR5"/>
<evidence type="ECO:0000313" key="1">
    <source>
        <dbReference type="EMBL" id="GAG82127.1"/>
    </source>
</evidence>
<gene>
    <name evidence="1" type="ORF">S01H4_31667</name>
</gene>
<dbReference type="GO" id="GO:0005886">
    <property type="term" value="C:plasma membrane"/>
    <property type="evidence" value="ECO:0007669"/>
    <property type="project" value="TreeGrafter"/>
</dbReference>
<dbReference type="PANTHER" id="PTHR30414:SF0">
    <property type="entry name" value="MINICONDUCTANCE MECHANOSENSITIVE CHANNEL YBDG"/>
    <property type="match status" value="1"/>
</dbReference>
<sequence length="169" mass="19933">PTYKMVEVAYKNWRAMQESGGRRIKKSIILDMSTVKFCDQALFESLGKYDLITDYIDEKIKQIDEFQSQQDKSVDFPLDGPYITNVELYMEYIRAYLRTRKDLHQKRLPFVIRMMEPSSRGLPIEIFVFTKTTVWVEFEAVQGDIMIHLLAATPYFDLRIYQEASGMMD</sequence>
<dbReference type="GO" id="GO:0008381">
    <property type="term" value="F:mechanosensitive monoatomic ion channel activity"/>
    <property type="evidence" value="ECO:0007669"/>
    <property type="project" value="InterPro"/>
</dbReference>
<proteinExistence type="predicted"/>
<name>X1BLR5_9ZZZZ</name>
<dbReference type="GO" id="GO:0071470">
    <property type="term" value="P:cellular response to osmotic stress"/>
    <property type="evidence" value="ECO:0007669"/>
    <property type="project" value="InterPro"/>
</dbReference>
<comment type="caution">
    <text evidence="1">The sequence shown here is derived from an EMBL/GenBank/DDBJ whole genome shotgun (WGS) entry which is preliminary data.</text>
</comment>
<organism evidence="1">
    <name type="scientific">marine sediment metagenome</name>
    <dbReference type="NCBI Taxonomy" id="412755"/>
    <lineage>
        <taxon>unclassified sequences</taxon>
        <taxon>metagenomes</taxon>
        <taxon>ecological metagenomes</taxon>
    </lineage>
</organism>
<accession>X1BLR5</accession>
<dbReference type="InterPro" id="IPR030192">
    <property type="entry name" value="YbdG"/>
</dbReference>
<dbReference type="PANTHER" id="PTHR30414">
    <property type="entry name" value="MINICONDUCTANCE MECHANOSENSITIVE CHANNEL YBDG"/>
    <property type="match status" value="1"/>
</dbReference>
<dbReference type="EMBL" id="BART01016470">
    <property type="protein sequence ID" value="GAG82127.1"/>
    <property type="molecule type" value="Genomic_DNA"/>
</dbReference>
<reference evidence="1" key="1">
    <citation type="journal article" date="2014" name="Front. Microbiol.">
        <title>High frequency of phylogenetically diverse reductive dehalogenase-homologous genes in deep subseafloor sedimentary metagenomes.</title>
        <authorList>
            <person name="Kawai M."/>
            <person name="Futagami T."/>
            <person name="Toyoda A."/>
            <person name="Takaki Y."/>
            <person name="Nishi S."/>
            <person name="Hori S."/>
            <person name="Arai W."/>
            <person name="Tsubouchi T."/>
            <person name="Morono Y."/>
            <person name="Uchiyama I."/>
            <person name="Ito T."/>
            <person name="Fujiyama A."/>
            <person name="Inagaki F."/>
            <person name="Takami H."/>
        </authorList>
    </citation>
    <scope>NUCLEOTIDE SEQUENCE</scope>
    <source>
        <strain evidence="1">Expedition CK06-06</strain>
    </source>
</reference>